<keyword evidence="4 13" id="KW-0444">Lipid biosynthesis</keyword>
<dbReference type="GO" id="GO:0005524">
    <property type="term" value="F:ATP binding"/>
    <property type="evidence" value="ECO:0007669"/>
    <property type="project" value="UniProtKB-UniRule"/>
</dbReference>
<sequence>MSTTATATVTPTAASAPGKVLLAGGYLVLDPAYTGLVFALSARIHCVSSVNPDGQADTITVRSPQFTKEQEWVYRISGTESDAGTAVEQLSGSPNPFIQKAILYILTYLSITTLHSPLKITILADNDYYSQPPTTTRHPRFNNLPTTIRDANKTGLGSSAALTTSFTGCLFHTLSSSSSNVTETIHNLAQAAHCSAQGKVGSGFDVAAAVWGSCIYRRFPAATLSSILESGTPGFAKRLKSVVDARWEYEARKTTVPRGFRVVMGDVRGGSATPGMVKTVLRWREENGEKAKERWDAIHALNMELIGWFEETRRVGEHMGEEEYVKAAREYVKDRDSLAGGMEEIFRCFEKVAETLGKIREQMRGMGEEAGAGIEPPAQTELLDKHKEEVKSVLGGVVPGAGGHDAVALVLLDVDEEGRVEEEVKRVMSGHSCTMLETREEMEGIREEEVKGYEGYL</sequence>
<keyword evidence="9 13" id="KW-0752">Steroid biosynthesis</keyword>
<dbReference type="Gene3D" id="3.30.230.10">
    <property type="match status" value="1"/>
</dbReference>
<evidence type="ECO:0000256" key="12">
    <source>
        <dbReference type="ARBA" id="ARBA00029326"/>
    </source>
</evidence>
<keyword evidence="5 13" id="KW-0808">Transferase</keyword>
<dbReference type="EC" id="2.7.4.2" evidence="3 13"/>
<dbReference type="PANTHER" id="PTHR31814:SF2">
    <property type="entry name" value="PHOSPHOMEVALONATE KINASE"/>
    <property type="match status" value="1"/>
</dbReference>
<evidence type="ECO:0000313" key="15">
    <source>
        <dbReference type="EMBL" id="TGZ85031.1"/>
    </source>
</evidence>
<dbReference type="Proteomes" id="UP000298138">
    <property type="component" value="Unassembled WGS sequence"/>
</dbReference>
<dbReference type="InterPro" id="IPR006204">
    <property type="entry name" value="GHMP_kinase_N_dom"/>
</dbReference>
<dbReference type="Pfam" id="PF00288">
    <property type="entry name" value="GHMP_kinases_N"/>
    <property type="match status" value="1"/>
</dbReference>
<dbReference type="GO" id="GO:0010142">
    <property type="term" value="P:farnesyl diphosphate biosynthetic process, mevalonate pathway"/>
    <property type="evidence" value="ECO:0007669"/>
    <property type="project" value="TreeGrafter"/>
</dbReference>
<comment type="similarity">
    <text evidence="2 13">Belongs to the GHMP kinase family. Mevalonate kinase subfamily.</text>
</comment>
<evidence type="ECO:0000256" key="11">
    <source>
        <dbReference type="ARBA" id="ARBA00023221"/>
    </source>
</evidence>
<evidence type="ECO:0000313" key="16">
    <source>
        <dbReference type="Proteomes" id="UP000298138"/>
    </source>
</evidence>
<dbReference type="PIRSF" id="PIRSF017288">
    <property type="entry name" value="PMK_GHMP_euk"/>
    <property type="match status" value="1"/>
</dbReference>
<keyword evidence="10 13" id="KW-0443">Lipid metabolism</keyword>
<dbReference type="AlphaFoldDB" id="A0A4S2N6W2"/>
<evidence type="ECO:0000256" key="1">
    <source>
        <dbReference type="ARBA" id="ARBA00005017"/>
    </source>
</evidence>
<evidence type="ECO:0000256" key="8">
    <source>
        <dbReference type="ARBA" id="ARBA00022840"/>
    </source>
</evidence>
<dbReference type="FunCoup" id="A0A4S2N6W2">
    <property type="interactions" value="106"/>
</dbReference>
<gene>
    <name evidence="15" type="ORF">EX30DRAFT_313929</name>
</gene>
<dbReference type="InterPro" id="IPR035102">
    <property type="entry name" value="Phosphomevalonate_kinase"/>
</dbReference>
<evidence type="ECO:0000256" key="7">
    <source>
        <dbReference type="ARBA" id="ARBA00022777"/>
    </source>
</evidence>
<keyword evidence="6" id="KW-0547">Nucleotide-binding</keyword>
<evidence type="ECO:0000256" key="5">
    <source>
        <dbReference type="ARBA" id="ARBA00022679"/>
    </source>
</evidence>
<evidence type="ECO:0000256" key="2">
    <source>
        <dbReference type="ARBA" id="ARBA00006495"/>
    </source>
</evidence>
<dbReference type="InterPro" id="IPR014721">
    <property type="entry name" value="Ribsml_uS5_D2-typ_fold_subgr"/>
</dbReference>
<keyword evidence="8" id="KW-0067">ATP-binding</keyword>
<feature type="domain" description="GHMP kinase N-terminal" evidence="14">
    <location>
        <begin position="152"/>
        <end position="212"/>
    </location>
</feature>
<dbReference type="GO" id="GO:0006696">
    <property type="term" value="P:ergosterol biosynthetic process"/>
    <property type="evidence" value="ECO:0007669"/>
    <property type="project" value="TreeGrafter"/>
</dbReference>
<evidence type="ECO:0000256" key="4">
    <source>
        <dbReference type="ARBA" id="ARBA00022516"/>
    </source>
</evidence>
<dbReference type="SUPFAM" id="SSF54211">
    <property type="entry name" value="Ribosomal protein S5 domain 2-like"/>
    <property type="match status" value="1"/>
</dbReference>
<evidence type="ECO:0000256" key="13">
    <source>
        <dbReference type="PIRNR" id="PIRNR017288"/>
    </source>
</evidence>
<keyword evidence="7 13" id="KW-0418">Kinase</keyword>
<dbReference type="OrthoDB" id="10262935at2759"/>
<organism evidence="15 16">
    <name type="scientific">Ascodesmis nigricans</name>
    <dbReference type="NCBI Taxonomy" id="341454"/>
    <lineage>
        <taxon>Eukaryota</taxon>
        <taxon>Fungi</taxon>
        <taxon>Dikarya</taxon>
        <taxon>Ascomycota</taxon>
        <taxon>Pezizomycotina</taxon>
        <taxon>Pezizomycetes</taxon>
        <taxon>Pezizales</taxon>
        <taxon>Ascodesmidaceae</taxon>
        <taxon>Ascodesmis</taxon>
    </lineage>
</organism>
<dbReference type="UniPathway" id="UPA00057">
    <property type="reaction ID" value="UER00099"/>
</dbReference>
<dbReference type="InterPro" id="IPR020568">
    <property type="entry name" value="Ribosomal_Su5_D2-typ_SF"/>
</dbReference>
<evidence type="ECO:0000259" key="14">
    <source>
        <dbReference type="Pfam" id="PF00288"/>
    </source>
</evidence>
<protein>
    <recommendedName>
        <fullName evidence="3 13">Phosphomevalonate kinase</fullName>
        <ecNumber evidence="3 13">2.7.4.2</ecNumber>
    </recommendedName>
</protein>
<comment type="pathway">
    <text evidence="1 13">Isoprenoid biosynthesis; isopentenyl diphosphate biosynthesis via mevalonate pathway; isopentenyl diphosphate from (R)-mevalonate: step 2/3.</text>
</comment>
<evidence type="ECO:0000256" key="10">
    <source>
        <dbReference type="ARBA" id="ARBA00023098"/>
    </source>
</evidence>
<dbReference type="PANTHER" id="PTHR31814">
    <property type="match status" value="1"/>
</dbReference>
<evidence type="ECO:0000256" key="9">
    <source>
        <dbReference type="ARBA" id="ARBA00022955"/>
    </source>
</evidence>
<evidence type="ECO:0000256" key="3">
    <source>
        <dbReference type="ARBA" id="ARBA00012958"/>
    </source>
</evidence>
<evidence type="ECO:0000256" key="6">
    <source>
        <dbReference type="ARBA" id="ARBA00022741"/>
    </source>
</evidence>
<reference evidence="15 16" key="1">
    <citation type="submission" date="2019-04" db="EMBL/GenBank/DDBJ databases">
        <title>Comparative genomics and transcriptomics to analyze fruiting body development in filamentous ascomycetes.</title>
        <authorList>
            <consortium name="DOE Joint Genome Institute"/>
            <person name="Lutkenhaus R."/>
            <person name="Traeger S."/>
            <person name="Breuer J."/>
            <person name="Kuo A."/>
            <person name="Lipzen A."/>
            <person name="Pangilinan J."/>
            <person name="Dilworth D."/>
            <person name="Sandor L."/>
            <person name="Poggeler S."/>
            <person name="Barry K."/>
            <person name="Grigoriev I.V."/>
            <person name="Nowrousian M."/>
        </authorList>
    </citation>
    <scope>NUCLEOTIDE SEQUENCE [LARGE SCALE GENOMIC DNA]</scope>
    <source>
        <strain evidence="15 16">CBS 389.68</strain>
    </source>
</reference>
<proteinExistence type="inferred from homology"/>
<dbReference type="InterPro" id="IPR016005">
    <property type="entry name" value="Erg8"/>
</dbReference>
<accession>A0A4S2N6W2</accession>
<dbReference type="EMBL" id="ML220112">
    <property type="protein sequence ID" value="TGZ85031.1"/>
    <property type="molecule type" value="Genomic_DNA"/>
</dbReference>
<keyword evidence="16" id="KW-1185">Reference proteome</keyword>
<dbReference type="InParanoid" id="A0A4S2N6W2"/>
<dbReference type="GO" id="GO:0004631">
    <property type="term" value="F:phosphomevalonate kinase activity"/>
    <property type="evidence" value="ECO:0007669"/>
    <property type="project" value="UniProtKB-UniRule"/>
</dbReference>
<comment type="catalytic activity">
    <reaction evidence="12">
        <text>(R)-5-phosphomevalonate + ATP = (R)-5-diphosphomevalonate + ADP</text>
        <dbReference type="Rhea" id="RHEA:16341"/>
        <dbReference type="ChEBI" id="CHEBI:30616"/>
        <dbReference type="ChEBI" id="CHEBI:57557"/>
        <dbReference type="ChEBI" id="CHEBI:58146"/>
        <dbReference type="ChEBI" id="CHEBI:456216"/>
        <dbReference type="EC" id="2.7.4.2"/>
    </reaction>
    <physiologicalReaction direction="left-to-right" evidence="12">
        <dbReference type="Rhea" id="RHEA:16342"/>
    </physiologicalReaction>
</comment>
<dbReference type="GO" id="GO:0005777">
    <property type="term" value="C:peroxisome"/>
    <property type="evidence" value="ECO:0007669"/>
    <property type="project" value="TreeGrafter"/>
</dbReference>
<dbReference type="STRING" id="341454.A0A4S2N6W2"/>
<keyword evidence="11 13" id="KW-0753">Steroid metabolism</keyword>
<name>A0A4S2N6W2_9PEZI</name>
<dbReference type="GO" id="GO:0019287">
    <property type="term" value="P:isopentenyl diphosphate biosynthetic process, mevalonate pathway"/>
    <property type="evidence" value="ECO:0007669"/>
    <property type="project" value="UniProtKB-UniRule"/>
</dbReference>